<organism evidence="1 2">
    <name type="scientific">Miscanthus lutarioriparius</name>
    <dbReference type="NCBI Taxonomy" id="422564"/>
    <lineage>
        <taxon>Eukaryota</taxon>
        <taxon>Viridiplantae</taxon>
        <taxon>Streptophyta</taxon>
        <taxon>Embryophyta</taxon>
        <taxon>Tracheophyta</taxon>
        <taxon>Spermatophyta</taxon>
        <taxon>Magnoliopsida</taxon>
        <taxon>Liliopsida</taxon>
        <taxon>Poales</taxon>
        <taxon>Poaceae</taxon>
        <taxon>PACMAD clade</taxon>
        <taxon>Panicoideae</taxon>
        <taxon>Andropogonodae</taxon>
        <taxon>Andropogoneae</taxon>
        <taxon>Saccharinae</taxon>
        <taxon>Miscanthus</taxon>
    </lineage>
</organism>
<sequence>MVGSAVAQEIVNEVLSRIKEGYAEKSDAKEHIERMEMAHIKLEAALETSNMWNVTSAPLRRWRSKLKRAAQECDHTLRQCRQRFQEEEEVQQATQRSSFPMRVAHTAMSFLSSIFSSGNNNKLTGSTAVRRFERFADGATEFLRYVELGGTPCRYMFSVPLIRHLLAGKGTKYCFVRGGQHLSLILQPFSLPNNGMGGSLVFLLEDGNVPQNNFLLSLSLRLSESTDIVGVVVRCLQLFIPYLSSTAETVKTKLTQMPTQDLCWVFDAYSIYGCDEQQNRLRTMCSKWFRPNPFCCQQQDHPHAQSSSSKSLPCDVYLEPVFQVYLLGHAALSVGNNRQSAVIDGESQTWPMRDFPRLKLGVHFWPHASFEDLSPTVRGSVSEIINDEAKQSGMYANISFEQLGEITVPKAVDCLSRNVEATSYQMLWKSKHQSAYLRVEKTSWRATTRKDKAGKCRKQRLDKKAPVLGWIGANNEFMSSWVVHMPAQLQGSIVDYWVQKQKRSTLPLILKTNACVHDCPITMMLCLQDHSYLARKLKMSSTLNP</sequence>
<keyword evidence="2" id="KW-1185">Reference proteome</keyword>
<protein>
    <submittedName>
        <fullName evidence="1">Uncharacterized protein</fullName>
    </submittedName>
</protein>
<comment type="caution">
    <text evidence="1">The sequence shown here is derived from an EMBL/GenBank/DDBJ whole genome shotgun (WGS) entry which is preliminary data.</text>
</comment>
<dbReference type="OrthoDB" id="688242at2759"/>
<gene>
    <name evidence="1" type="ORF">NCGR_LOCUS36965</name>
</gene>
<dbReference type="PANTHER" id="PTHR33377:SF99">
    <property type="entry name" value="OSJNBB0004G23.8-LIKE PROTEIN"/>
    <property type="match status" value="1"/>
</dbReference>
<dbReference type="Pfam" id="PF08224">
    <property type="entry name" value="DUF1719"/>
    <property type="match status" value="1"/>
</dbReference>
<dbReference type="EMBL" id="CAJGYO010000009">
    <property type="protein sequence ID" value="CAD6253336.1"/>
    <property type="molecule type" value="Genomic_DNA"/>
</dbReference>
<name>A0A811QBJ4_9POAL</name>
<dbReference type="InterPro" id="IPR013181">
    <property type="entry name" value="DUF1719"/>
</dbReference>
<dbReference type="AlphaFoldDB" id="A0A811QBJ4"/>
<evidence type="ECO:0000313" key="1">
    <source>
        <dbReference type="EMBL" id="CAD6253336.1"/>
    </source>
</evidence>
<proteinExistence type="predicted"/>
<accession>A0A811QBJ4</accession>
<dbReference type="Proteomes" id="UP000604825">
    <property type="component" value="Unassembled WGS sequence"/>
</dbReference>
<evidence type="ECO:0000313" key="2">
    <source>
        <dbReference type="Proteomes" id="UP000604825"/>
    </source>
</evidence>
<reference evidence="1" key="1">
    <citation type="submission" date="2020-10" db="EMBL/GenBank/DDBJ databases">
        <authorList>
            <person name="Han B."/>
            <person name="Lu T."/>
            <person name="Zhao Q."/>
            <person name="Huang X."/>
            <person name="Zhao Y."/>
        </authorList>
    </citation>
    <scope>NUCLEOTIDE SEQUENCE</scope>
</reference>
<dbReference type="SMART" id="SM01157">
    <property type="entry name" value="DUF1719"/>
    <property type="match status" value="1"/>
</dbReference>
<dbReference type="PANTHER" id="PTHR33377">
    <property type="entry name" value="OS10G0134700 PROTEIN-RELATED"/>
    <property type="match status" value="1"/>
</dbReference>